<evidence type="ECO:0000256" key="1">
    <source>
        <dbReference type="SAM" id="MobiDB-lite"/>
    </source>
</evidence>
<dbReference type="EMBL" id="CP002819">
    <property type="protein sequence ID" value="AEG70145.1"/>
    <property type="molecule type" value="Genomic_DNA"/>
</dbReference>
<feature type="compositionally biased region" description="Basic and acidic residues" evidence="1">
    <location>
        <begin position="16"/>
        <end position="26"/>
    </location>
</feature>
<feature type="compositionally biased region" description="Basic residues" evidence="1">
    <location>
        <begin position="338"/>
        <end position="349"/>
    </location>
</feature>
<accession>F6G421</accession>
<name>F6G421_RALS8</name>
<feature type="compositionally biased region" description="Low complexity" evidence="1">
    <location>
        <begin position="123"/>
        <end position="141"/>
    </location>
</feature>
<feature type="compositionally biased region" description="Basic residues" evidence="1">
    <location>
        <begin position="501"/>
        <end position="513"/>
    </location>
</feature>
<feature type="compositionally biased region" description="Basic and acidic residues" evidence="1">
    <location>
        <begin position="392"/>
        <end position="410"/>
    </location>
</feature>
<feature type="compositionally biased region" description="Basic residues" evidence="1">
    <location>
        <begin position="435"/>
        <end position="444"/>
    </location>
</feature>
<dbReference type="Proteomes" id="UP000007953">
    <property type="component" value="Chromosome"/>
</dbReference>
<sequence>MRSAGHALRRLAAIARREQGRPRGDHAAQQPAISGVPVRHAAGGRHRGQRQSALHRIGARAPVARLGRADHRGAGELRPYAGAGAAGHRRAQHRPDRHRRPAGRGPPPQGPRAELHHAPRTEAGAAVPPARAGPAVRCAGGRTRRRAATGAARPAGHRLPAVHRRHHRRGQGSDADPPQYRRQPAADRGVVQGHAVGRGRNQCHAATALSHLLAHGEPADVHDHGRAQYPDRQSARHQAGAVHPAPRAVLGHRRRQHTVQRAAGRPRVRPARFLGHEDHHRRRHGGAAGHRPTLETGDRPHYRRGLWTHGVLARRDNEPARHHRVHRLDRTAGAVHRGALRARRRHPRAGGRAGRTAGARPAGDARLLAARRGDRQGDRRRRLARHRRHRRDGCARLHPPDRPQEGHDPGLRLQRVPQRDRRRGRAAPRRAGSGSHRRTRPGGRRAREGNRGAARRHPHRSRAAGALPCPPDRLQGAALRRVPPRGAAQVGRRQDPAPRAARQRSGHPARARRPAVTGPAAPRRPSRQETGMPLRPLAAIAVLAWAAGAWAQPPAAPDGDASAPAVEAPSRADAVAGFAAMDTAAQAAWLGAHVRDGSLAGWSDEDVLAVARAMQPGTLARWLRAEVARLPEYEYRMRRQERIRDRWQSQPSIMQVRYRHAPRQVYVRWLKGGNHAGQEIVYDETVRKDEVFGHLGGLLGFATIWSTLDGPVVRSQSNHTVRELGLQFIVDTLERDGRAYAAAGHPARFDEARIVTEDGVRLLQLTWDAPDGPPAFYAKRVRLYFDLRHPWVRAEEAWDASGRQVEKVVIEKVTRKTWNNQTFNPKNPEYKF</sequence>
<feature type="region of interest" description="Disordered" evidence="1">
    <location>
        <begin position="220"/>
        <end position="243"/>
    </location>
</feature>
<feature type="compositionally biased region" description="Basic residues" evidence="1">
    <location>
        <begin position="378"/>
        <end position="391"/>
    </location>
</feature>
<dbReference type="InterPro" id="IPR011465">
    <property type="entry name" value="DUF1571"/>
</dbReference>
<feature type="compositionally biased region" description="Basic residues" evidence="1">
    <location>
        <begin position="87"/>
        <end position="102"/>
    </location>
</feature>
<feature type="region of interest" description="Disordered" evidence="1">
    <location>
        <begin position="16"/>
        <end position="190"/>
    </location>
</feature>
<dbReference type="Pfam" id="PF07608">
    <property type="entry name" value="DUF1571"/>
    <property type="match status" value="1"/>
</dbReference>
<dbReference type="eggNOG" id="ENOG502Z84D">
    <property type="taxonomic scope" value="Bacteria"/>
</dbReference>
<proteinExistence type="predicted"/>
<feature type="compositionally biased region" description="Basic residues" evidence="1">
    <location>
        <begin position="453"/>
        <end position="462"/>
    </location>
</feature>
<dbReference type="HOGENOM" id="CLU_340933_0_0_4"/>
<protein>
    <submittedName>
        <fullName evidence="2">Lipoprotein</fullName>
    </submittedName>
</protein>
<feature type="region of interest" description="Disordered" evidence="1">
    <location>
        <begin position="277"/>
        <end position="533"/>
    </location>
</feature>
<dbReference type="AlphaFoldDB" id="F6G421"/>
<reference evidence="2 3" key="1">
    <citation type="journal article" date="2011" name="J. Bacteriol.">
        <title>Complete genome sequence of the plant pathogen Ralstonia solanacearum strain Po82.</title>
        <authorList>
            <person name="Xu J."/>
            <person name="Zheng H.J."/>
            <person name="Liu L."/>
            <person name="Pan Z.C."/>
            <person name="Prior P."/>
            <person name="Tang B."/>
            <person name="Xu J.S."/>
            <person name="Zhang H."/>
            <person name="Tian Q."/>
            <person name="Zhang L.Q."/>
            <person name="Feng J."/>
        </authorList>
    </citation>
    <scope>NUCLEOTIDE SEQUENCE [LARGE SCALE GENOMIC DNA]</scope>
    <source>
        <strain evidence="2 3">Po82</strain>
    </source>
</reference>
<evidence type="ECO:0000313" key="2">
    <source>
        <dbReference type="EMBL" id="AEG70145.1"/>
    </source>
</evidence>
<keyword evidence="2" id="KW-0449">Lipoprotein</keyword>
<feature type="compositionally biased region" description="Basic residues" evidence="1">
    <location>
        <begin position="160"/>
        <end position="170"/>
    </location>
</feature>
<feature type="compositionally biased region" description="Low complexity" evidence="1">
    <location>
        <begin position="354"/>
        <end position="370"/>
    </location>
</feature>
<dbReference type="KEGG" id="rsn:RSPO_c02853"/>
<evidence type="ECO:0000313" key="3">
    <source>
        <dbReference type="Proteomes" id="UP000007953"/>
    </source>
</evidence>
<dbReference type="PATRIC" id="fig|1031711.3.peg.2784"/>
<organism evidence="2 3">
    <name type="scientific">Ralstonia solanacearum (strain Po82)</name>
    <dbReference type="NCBI Taxonomy" id="1031711"/>
    <lineage>
        <taxon>Bacteria</taxon>
        <taxon>Pseudomonadati</taxon>
        <taxon>Pseudomonadota</taxon>
        <taxon>Betaproteobacteria</taxon>
        <taxon>Burkholderiales</taxon>
        <taxon>Burkholderiaceae</taxon>
        <taxon>Ralstonia</taxon>
        <taxon>Ralstonia solanacearum species complex</taxon>
    </lineage>
</organism>
<gene>
    <name evidence="2" type="ordered locus">RSPO_c02853</name>
</gene>
<feature type="compositionally biased region" description="Low complexity" evidence="1">
    <location>
        <begin position="148"/>
        <end position="158"/>
    </location>
</feature>